<reference evidence="4 6" key="1">
    <citation type="submission" date="2018-09" db="EMBL/GenBank/DDBJ databases">
        <title>Genomic investigation of the strawberry pathogen Phytophthora fragariae indicates pathogenicity is determined by transcriptional variation in three key races.</title>
        <authorList>
            <person name="Adams T.M."/>
            <person name="Armitage A.D."/>
            <person name="Sobczyk M.K."/>
            <person name="Bates H.J."/>
            <person name="Dunwell J.M."/>
            <person name="Nellist C.F."/>
            <person name="Harrison R.J."/>
        </authorList>
    </citation>
    <scope>NUCLEOTIDE SEQUENCE [LARGE SCALE GENOMIC DNA]</scope>
    <source>
        <strain evidence="1 4">SCRP249</strain>
        <strain evidence="2 6">SCRP324</strain>
        <strain evidence="3 5">SCRP333</strain>
    </source>
</reference>
<dbReference type="Proteomes" id="UP000435112">
    <property type="component" value="Unassembled WGS sequence"/>
</dbReference>
<dbReference type="Proteomes" id="UP000434957">
    <property type="component" value="Unassembled WGS sequence"/>
</dbReference>
<proteinExistence type="predicted"/>
<protein>
    <submittedName>
        <fullName evidence="1">Uncharacterized protein</fullName>
    </submittedName>
</protein>
<organism evidence="1 4">
    <name type="scientific">Phytophthora rubi</name>
    <dbReference type="NCBI Taxonomy" id="129364"/>
    <lineage>
        <taxon>Eukaryota</taxon>
        <taxon>Sar</taxon>
        <taxon>Stramenopiles</taxon>
        <taxon>Oomycota</taxon>
        <taxon>Peronosporomycetes</taxon>
        <taxon>Peronosporales</taxon>
        <taxon>Peronosporaceae</taxon>
        <taxon>Phytophthora</taxon>
    </lineage>
</organism>
<evidence type="ECO:0000313" key="6">
    <source>
        <dbReference type="Proteomes" id="UP000435112"/>
    </source>
</evidence>
<dbReference type="EMBL" id="QXFT01001782">
    <property type="protein sequence ID" value="KAE9310498.1"/>
    <property type="molecule type" value="Genomic_DNA"/>
</dbReference>
<dbReference type="EMBL" id="QXFU01000910">
    <property type="protein sequence ID" value="KAE9016524.1"/>
    <property type="molecule type" value="Genomic_DNA"/>
</dbReference>
<comment type="caution">
    <text evidence="1">The sequence shown here is derived from an EMBL/GenBank/DDBJ whole genome shotgun (WGS) entry which is preliminary data.</text>
</comment>
<keyword evidence="5" id="KW-1185">Reference proteome</keyword>
<sequence length="85" mass="8939">MLLSTFSVPHLATLSATAVSSYPASLLHLARKLPQIADRFSAVASYRGGVAKEAVASGAGEDRHLRNGSSAELPNACMRFCPKIP</sequence>
<dbReference type="EMBL" id="QXFV01002203">
    <property type="protein sequence ID" value="KAE8991237.1"/>
    <property type="molecule type" value="Genomic_DNA"/>
</dbReference>
<evidence type="ECO:0000313" key="4">
    <source>
        <dbReference type="Proteomes" id="UP000429607"/>
    </source>
</evidence>
<dbReference type="Proteomes" id="UP000429607">
    <property type="component" value="Unassembled WGS sequence"/>
</dbReference>
<evidence type="ECO:0000313" key="3">
    <source>
        <dbReference type="EMBL" id="KAE9310498.1"/>
    </source>
</evidence>
<evidence type="ECO:0000313" key="1">
    <source>
        <dbReference type="EMBL" id="KAE8991237.1"/>
    </source>
</evidence>
<gene>
    <name evidence="1" type="ORF">PR001_g21283</name>
    <name evidence="2" type="ORF">PR002_g13631</name>
    <name evidence="3" type="ORF">PR003_g20252</name>
</gene>
<dbReference type="OrthoDB" id="10276209at2759"/>
<name>A0A6A3JC19_9STRA</name>
<accession>A0A6A3JC19</accession>
<dbReference type="AlphaFoldDB" id="A0A6A3JC19"/>
<evidence type="ECO:0000313" key="2">
    <source>
        <dbReference type="EMBL" id="KAE9016524.1"/>
    </source>
</evidence>
<evidence type="ECO:0000313" key="5">
    <source>
        <dbReference type="Proteomes" id="UP000434957"/>
    </source>
</evidence>